<evidence type="ECO:0000313" key="5">
    <source>
        <dbReference type="EMBL" id="SFM90486.1"/>
    </source>
</evidence>
<dbReference type="GO" id="GO:0052621">
    <property type="term" value="F:diguanylate cyclase activity"/>
    <property type="evidence" value="ECO:0007669"/>
    <property type="project" value="UniProtKB-EC"/>
</dbReference>
<evidence type="ECO:0000313" key="6">
    <source>
        <dbReference type="Proteomes" id="UP000199611"/>
    </source>
</evidence>
<keyword evidence="3" id="KW-0175">Coiled coil</keyword>
<evidence type="ECO:0000256" key="1">
    <source>
        <dbReference type="ARBA" id="ARBA00012528"/>
    </source>
</evidence>
<dbReference type="EMBL" id="FOUU01000006">
    <property type="protein sequence ID" value="SFM90486.1"/>
    <property type="molecule type" value="Genomic_DNA"/>
</dbReference>
<protein>
    <recommendedName>
        <fullName evidence="1">diguanylate cyclase</fullName>
        <ecNumber evidence="1">2.7.7.65</ecNumber>
    </recommendedName>
</protein>
<dbReference type="PROSITE" id="PS50887">
    <property type="entry name" value="GGDEF"/>
    <property type="match status" value="1"/>
</dbReference>
<feature type="coiled-coil region" evidence="3">
    <location>
        <begin position="313"/>
        <end position="347"/>
    </location>
</feature>
<dbReference type="AlphaFoldDB" id="A0A1I4UNE2"/>
<dbReference type="InterPro" id="IPR000160">
    <property type="entry name" value="GGDEF_dom"/>
</dbReference>
<evidence type="ECO:0000259" key="4">
    <source>
        <dbReference type="PROSITE" id="PS50887"/>
    </source>
</evidence>
<dbReference type="InterPro" id="IPR050469">
    <property type="entry name" value="Diguanylate_Cyclase"/>
</dbReference>
<dbReference type="EC" id="2.7.7.65" evidence="1"/>
<dbReference type="CDD" id="cd01949">
    <property type="entry name" value="GGDEF"/>
    <property type="match status" value="1"/>
</dbReference>
<dbReference type="InterPro" id="IPR029787">
    <property type="entry name" value="Nucleotide_cyclase"/>
</dbReference>
<dbReference type="Pfam" id="PF00990">
    <property type="entry name" value="GGDEF"/>
    <property type="match status" value="1"/>
</dbReference>
<dbReference type="RefSeq" id="WP_093395302.1">
    <property type="nucleotide sequence ID" value="NZ_FOUU01000006.1"/>
</dbReference>
<dbReference type="PANTHER" id="PTHR45138">
    <property type="entry name" value="REGULATORY COMPONENTS OF SENSORY TRANSDUCTION SYSTEM"/>
    <property type="match status" value="1"/>
</dbReference>
<dbReference type="InterPro" id="IPR043128">
    <property type="entry name" value="Rev_trsase/Diguanyl_cyclase"/>
</dbReference>
<proteinExistence type="predicted"/>
<sequence length="516" mass="59822">MDVLDLSRSVFRCMRLIEQQGLEVSVETLASYLAKDDQIRNMLDSADVAPEEAQNKGLLRSGDRAFRLLREAEEEISEWQTLSQELFTTLIPMVTIPDNREVKKSFEMLKKSIVEKVDVRELRRYVDSLKKALLAFDGSESAGIKRQKKSFWSLLGGKKSQDMEIVLETLHRVLMAVEELVPESRKQFWKRLVESVPSANGNLEKTLDEVVKFFTQLSSDLENERTQLRLFITELGKNLVEIEKHVVASLERRDRIRDINQAFHRNLDSEIGDLQQGMSISRSLEELRKIVLAKVALIKKAIEEKRRYEEVHERELDIRMKRLQKDLANIHREIHQIQSQKELLEREALTDPLTGVMNRRAYEKRIQEEWERYKRYGHIFSILVIDVDRFKDINDRYGHIAGDLILKELTRRVANHLRRSDMIFRYGGEEFVVILPGTDINGAKEVGEKIRKMVEATKFVYKGSPIAVSLSVGVSQVKEDDENSTDVFGRADAALYRAKSEGRNRVIACFERESTL</sequence>
<dbReference type="NCBIfam" id="TIGR00254">
    <property type="entry name" value="GGDEF"/>
    <property type="match status" value="1"/>
</dbReference>
<comment type="catalytic activity">
    <reaction evidence="2">
        <text>2 GTP = 3',3'-c-di-GMP + 2 diphosphate</text>
        <dbReference type="Rhea" id="RHEA:24898"/>
        <dbReference type="ChEBI" id="CHEBI:33019"/>
        <dbReference type="ChEBI" id="CHEBI:37565"/>
        <dbReference type="ChEBI" id="CHEBI:58805"/>
        <dbReference type="EC" id="2.7.7.65"/>
    </reaction>
</comment>
<gene>
    <name evidence="5" type="ORF">SAMN05660836_01894</name>
</gene>
<evidence type="ECO:0000256" key="3">
    <source>
        <dbReference type="SAM" id="Coils"/>
    </source>
</evidence>
<dbReference type="PANTHER" id="PTHR45138:SF9">
    <property type="entry name" value="DIGUANYLATE CYCLASE DGCM-RELATED"/>
    <property type="match status" value="1"/>
</dbReference>
<keyword evidence="6" id="KW-1185">Reference proteome</keyword>
<accession>A0A1I4UNE2</accession>
<dbReference type="OrthoDB" id="9779960at2"/>
<evidence type="ECO:0000256" key="2">
    <source>
        <dbReference type="ARBA" id="ARBA00034247"/>
    </source>
</evidence>
<dbReference type="SMART" id="SM00267">
    <property type="entry name" value="GGDEF"/>
    <property type="match status" value="1"/>
</dbReference>
<dbReference type="Gene3D" id="3.30.70.270">
    <property type="match status" value="1"/>
</dbReference>
<feature type="domain" description="GGDEF" evidence="4">
    <location>
        <begin position="378"/>
        <end position="511"/>
    </location>
</feature>
<name>A0A1I4UNE2_9BACT</name>
<dbReference type="SUPFAM" id="SSF55073">
    <property type="entry name" value="Nucleotide cyclase"/>
    <property type="match status" value="1"/>
</dbReference>
<organism evidence="5 6">
    <name type="scientific">Thermodesulforhabdus norvegica</name>
    <dbReference type="NCBI Taxonomy" id="39841"/>
    <lineage>
        <taxon>Bacteria</taxon>
        <taxon>Pseudomonadati</taxon>
        <taxon>Thermodesulfobacteriota</taxon>
        <taxon>Syntrophobacteria</taxon>
        <taxon>Syntrophobacterales</taxon>
        <taxon>Thermodesulforhabdaceae</taxon>
        <taxon>Thermodesulforhabdus</taxon>
    </lineage>
</organism>
<dbReference type="STRING" id="39841.SAMN05660836_01894"/>
<reference evidence="5 6" key="1">
    <citation type="submission" date="2016-10" db="EMBL/GenBank/DDBJ databases">
        <authorList>
            <person name="de Groot N.N."/>
        </authorList>
    </citation>
    <scope>NUCLEOTIDE SEQUENCE [LARGE SCALE GENOMIC DNA]</scope>
    <source>
        <strain evidence="5 6">DSM 9990</strain>
    </source>
</reference>
<dbReference type="Proteomes" id="UP000199611">
    <property type="component" value="Unassembled WGS sequence"/>
</dbReference>
<dbReference type="FunFam" id="3.30.70.270:FF:000001">
    <property type="entry name" value="Diguanylate cyclase domain protein"/>
    <property type="match status" value="1"/>
</dbReference>